<dbReference type="STRING" id="234267.Acid_1024"/>
<name>Q02AA4_SOLUE</name>
<reference evidence="1" key="1">
    <citation type="submission" date="2006-10" db="EMBL/GenBank/DDBJ databases">
        <title>Complete sequence of Solibacter usitatus Ellin6076.</title>
        <authorList>
            <consortium name="US DOE Joint Genome Institute"/>
            <person name="Copeland A."/>
            <person name="Lucas S."/>
            <person name="Lapidus A."/>
            <person name="Barry K."/>
            <person name="Detter J.C."/>
            <person name="Glavina del Rio T."/>
            <person name="Hammon N."/>
            <person name="Israni S."/>
            <person name="Dalin E."/>
            <person name="Tice H."/>
            <person name="Pitluck S."/>
            <person name="Thompson L.S."/>
            <person name="Brettin T."/>
            <person name="Bruce D."/>
            <person name="Han C."/>
            <person name="Tapia R."/>
            <person name="Gilna P."/>
            <person name="Schmutz J."/>
            <person name="Larimer F."/>
            <person name="Land M."/>
            <person name="Hauser L."/>
            <person name="Kyrpides N."/>
            <person name="Mikhailova N."/>
            <person name="Janssen P.H."/>
            <person name="Kuske C.R."/>
            <person name="Richardson P."/>
        </authorList>
    </citation>
    <scope>NUCLEOTIDE SEQUENCE</scope>
    <source>
        <strain evidence="1">Ellin6076</strain>
    </source>
</reference>
<gene>
    <name evidence="1" type="ordered locus">Acid_1024</name>
</gene>
<dbReference type="KEGG" id="sus:Acid_1024"/>
<dbReference type="EMBL" id="CP000473">
    <property type="protein sequence ID" value="ABJ82022.1"/>
    <property type="molecule type" value="Genomic_DNA"/>
</dbReference>
<dbReference type="InterPro" id="IPR058111">
    <property type="entry name" value="RcgR-like"/>
</dbReference>
<dbReference type="ESTHER" id="solue-q02aa4">
    <property type="family name" value="ABHD18"/>
</dbReference>
<sequence length="346" mass="39384">MKGPYAHWMERWEHKLATRDTNRVVRPFDWGGDWLNSLEFPGFPSDANGNTADCLSEFVSRALADSDRFFSYAPVRDYRLDEENRLTFTSPVRTRHPENNTTHALWFPTPNDQGRVVIVLPQWNSGPDGHVGLAKLLNRFGVSALRMTMAYHAERKPAETARADYHVSSNVGRTIHAGRQSVLDVRACVDWLERKGYSRIGVLGTSLGSCVAFISAAHEPRIRMGIFNHVSMNFADVVWTGLSTQNVRQGFTGNVSLEELRRYWSLISPSAYLHRLKGRELKTLLIWASHDSTFLPVYSRQVLDRFRELELPHSVFNLPCGHYTTGQFPFNLIDGVAMCRFAARNL</sequence>
<dbReference type="InParanoid" id="Q02AA4"/>
<dbReference type="NCBIfam" id="NF047337">
    <property type="entry name" value="hydrolase_RcgR"/>
    <property type="match status" value="1"/>
</dbReference>
<dbReference type="InterPro" id="IPR029058">
    <property type="entry name" value="AB_hydrolase_fold"/>
</dbReference>
<evidence type="ECO:0000313" key="1">
    <source>
        <dbReference type="EMBL" id="ABJ82022.1"/>
    </source>
</evidence>
<proteinExistence type="predicted"/>
<protein>
    <recommendedName>
        <fullName evidence="2">Abhydrolase domain-containing 18</fullName>
    </recommendedName>
</protein>
<dbReference type="Pfam" id="PF09752">
    <property type="entry name" value="ABHD18"/>
    <property type="match status" value="1"/>
</dbReference>
<dbReference type="Gene3D" id="3.40.50.1820">
    <property type="entry name" value="alpha/beta hydrolase"/>
    <property type="match status" value="1"/>
</dbReference>
<dbReference type="eggNOG" id="COG1073">
    <property type="taxonomic scope" value="Bacteria"/>
</dbReference>
<dbReference type="AlphaFoldDB" id="Q02AA4"/>
<dbReference type="HOGENOM" id="CLU_066428_0_0_0"/>
<dbReference type="PANTHER" id="PTHR13617">
    <property type="entry name" value="PROTEIN ABHD18"/>
    <property type="match status" value="1"/>
</dbReference>
<organism evidence="1">
    <name type="scientific">Solibacter usitatus (strain Ellin6076)</name>
    <dbReference type="NCBI Taxonomy" id="234267"/>
    <lineage>
        <taxon>Bacteria</taxon>
        <taxon>Pseudomonadati</taxon>
        <taxon>Acidobacteriota</taxon>
        <taxon>Terriglobia</taxon>
        <taxon>Bryobacterales</taxon>
        <taxon>Solibacteraceae</taxon>
        <taxon>Candidatus Solibacter</taxon>
    </lineage>
</organism>
<dbReference type="OrthoDB" id="105300at2"/>
<dbReference type="InterPro" id="IPR019149">
    <property type="entry name" value="ABHD18"/>
</dbReference>
<evidence type="ECO:0008006" key="2">
    <source>
        <dbReference type="Google" id="ProtNLM"/>
    </source>
</evidence>
<accession>Q02AA4</accession>
<dbReference type="PANTHER" id="PTHR13617:SF14">
    <property type="entry name" value="PROTEIN ABHD18"/>
    <property type="match status" value="1"/>
</dbReference>
<dbReference type="SUPFAM" id="SSF53474">
    <property type="entry name" value="alpha/beta-Hydrolases"/>
    <property type="match status" value="1"/>
</dbReference>